<dbReference type="GO" id="GO:0005739">
    <property type="term" value="C:mitochondrion"/>
    <property type="evidence" value="ECO:0007669"/>
    <property type="project" value="UniProtKB-SubCell"/>
</dbReference>
<proteinExistence type="inferred from homology"/>
<dbReference type="Pfam" id="PF04280">
    <property type="entry name" value="Tim44"/>
    <property type="match status" value="1"/>
</dbReference>
<organism evidence="10">
    <name type="scientific">Menopon gallinae</name>
    <name type="common">poultry shaft louse</name>
    <dbReference type="NCBI Taxonomy" id="328185"/>
    <lineage>
        <taxon>Eukaryota</taxon>
        <taxon>Metazoa</taxon>
        <taxon>Ecdysozoa</taxon>
        <taxon>Arthropoda</taxon>
        <taxon>Hexapoda</taxon>
        <taxon>Insecta</taxon>
        <taxon>Pterygota</taxon>
        <taxon>Neoptera</taxon>
        <taxon>Paraneoptera</taxon>
        <taxon>Psocodea</taxon>
        <taxon>Troctomorpha</taxon>
        <taxon>Phthiraptera</taxon>
        <taxon>Amblycera</taxon>
        <taxon>Menoponidae</taxon>
        <taxon>Menopon</taxon>
    </lineage>
</organism>
<dbReference type="EMBL" id="JARGDH010000004">
    <property type="protein sequence ID" value="KAL0269748.1"/>
    <property type="molecule type" value="Genomic_DNA"/>
</dbReference>
<comment type="caution">
    <text evidence="10">The sequence shown here is derived from an EMBL/GenBank/DDBJ whole genome shotgun (WGS) entry which is preliminary data.</text>
</comment>
<dbReference type="GO" id="GO:1990904">
    <property type="term" value="C:ribonucleoprotein complex"/>
    <property type="evidence" value="ECO:0007669"/>
    <property type="project" value="UniProtKB-KW"/>
</dbReference>
<evidence type="ECO:0000256" key="2">
    <source>
        <dbReference type="ARBA" id="ARBA00022946"/>
    </source>
</evidence>
<dbReference type="PANTHER" id="PTHR28554:SF1">
    <property type="entry name" value="LARGE RIBOSOMAL SUBUNIT PROTEIN ML45"/>
    <property type="match status" value="1"/>
</dbReference>
<sequence>MAAVYRVLQVGCRLPNSVPVRYMGKHYNPKFKWLRQKKELYPELKKTRTGEEEYKLKLKRFGIEPFFTTTDIPIYMGSTDGVIDEYKPPKGDGKFSLLPSKIIETVKDTKDKSKELMHKRKIKTVDKTFEASSFPLLAQDIYIKAHEALARNDLEELGRYATAKLINQMVFNLERKTIRWKFIESLDPPKIVRVRTGSLLDKTNIFGQITVRFHTKQMLAIYDRFGRLMFGSEVLAKDVLEYIVYEKHLVNVYGLWRMHRKIIPEWQPKHEIPKRTVVLPERMSEDDIVTDETDYQFLDELEEKQNA</sequence>
<evidence type="ECO:0000256" key="1">
    <source>
        <dbReference type="ARBA" id="ARBA00004173"/>
    </source>
</evidence>
<keyword evidence="4" id="KW-0496">Mitochondrion</keyword>
<evidence type="ECO:0000256" key="7">
    <source>
        <dbReference type="ARBA" id="ARBA00039448"/>
    </source>
</evidence>
<dbReference type="InterPro" id="IPR051975">
    <property type="entry name" value="mtLSU_mL45"/>
</dbReference>
<dbReference type="PANTHER" id="PTHR28554">
    <property type="entry name" value="39S RIBOSOMAL PROTEIN L45, MITOCHONDRIAL"/>
    <property type="match status" value="1"/>
</dbReference>
<evidence type="ECO:0000313" key="10">
    <source>
        <dbReference type="EMBL" id="KAL0269748.1"/>
    </source>
</evidence>
<keyword evidence="3" id="KW-0689">Ribosomal protein</keyword>
<name>A0AAW2HJQ8_9NEOP</name>
<evidence type="ECO:0000259" key="9">
    <source>
        <dbReference type="SMART" id="SM00978"/>
    </source>
</evidence>
<keyword evidence="5" id="KW-0687">Ribonucleoprotein</keyword>
<dbReference type="SMART" id="SM00978">
    <property type="entry name" value="Tim44"/>
    <property type="match status" value="1"/>
</dbReference>
<comment type="similarity">
    <text evidence="6">Belongs to the mitochondrion-specific ribosomal protein mL45 family.</text>
</comment>
<feature type="domain" description="Tim44-like" evidence="9">
    <location>
        <begin position="117"/>
        <end position="263"/>
    </location>
</feature>
<evidence type="ECO:0000256" key="8">
    <source>
        <dbReference type="ARBA" id="ARBA00043031"/>
    </source>
</evidence>
<comment type="subcellular location">
    <subcellularLocation>
        <location evidence="1">Mitochondrion</location>
    </subcellularLocation>
</comment>
<dbReference type="SUPFAM" id="SSF54427">
    <property type="entry name" value="NTF2-like"/>
    <property type="match status" value="1"/>
</dbReference>
<evidence type="ECO:0000256" key="4">
    <source>
        <dbReference type="ARBA" id="ARBA00023128"/>
    </source>
</evidence>
<dbReference type="FunFam" id="3.10.450.240:FF:000003">
    <property type="entry name" value="39S ribosomal protein L45, mitochondrial"/>
    <property type="match status" value="1"/>
</dbReference>
<gene>
    <name evidence="10" type="ORF">PYX00_007382</name>
</gene>
<dbReference type="GO" id="GO:0005840">
    <property type="term" value="C:ribosome"/>
    <property type="evidence" value="ECO:0007669"/>
    <property type="project" value="UniProtKB-KW"/>
</dbReference>
<dbReference type="InterPro" id="IPR007379">
    <property type="entry name" value="Tim44-like_dom"/>
</dbReference>
<accession>A0AAW2HJQ8</accession>
<evidence type="ECO:0000256" key="5">
    <source>
        <dbReference type="ARBA" id="ARBA00023274"/>
    </source>
</evidence>
<dbReference type="Gene3D" id="3.10.450.240">
    <property type="match status" value="1"/>
</dbReference>
<evidence type="ECO:0000256" key="3">
    <source>
        <dbReference type="ARBA" id="ARBA00022980"/>
    </source>
</evidence>
<dbReference type="InterPro" id="IPR032710">
    <property type="entry name" value="NTF2-like_dom_sf"/>
</dbReference>
<keyword evidence="2" id="KW-0809">Transit peptide</keyword>
<reference evidence="10" key="1">
    <citation type="journal article" date="2024" name="Gigascience">
        <title>Chromosome-level genome of the poultry shaft louse Menopon gallinae provides insight into the host-switching and adaptive evolution of parasitic lice.</title>
        <authorList>
            <person name="Xu Y."/>
            <person name="Ma L."/>
            <person name="Liu S."/>
            <person name="Liang Y."/>
            <person name="Liu Q."/>
            <person name="He Z."/>
            <person name="Tian L."/>
            <person name="Duan Y."/>
            <person name="Cai W."/>
            <person name="Li H."/>
            <person name="Song F."/>
        </authorList>
    </citation>
    <scope>NUCLEOTIDE SEQUENCE</scope>
    <source>
        <strain evidence="10">Cailab_2023a</strain>
    </source>
</reference>
<dbReference type="AlphaFoldDB" id="A0AAW2HJQ8"/>
<protein>
    <recommendedName>
        <fullName evidence="7">Large ribosomal subunit protein mL45</fullName>
    </recommendedName>
    <alternativeName>
        <fullName evidence="8">39S ribosomal protein L45, mitochondrial</fullName>
    </alternativeName>
</protein>
<evidence type="ECO:0000256" key="6">
    <source>
        <dbReference type="ARBA" id="ARBA00038073"/>
    </source>
</evidence>